<dbReference type="AlphaFoldDB" id="A0AAN9J8F3"/>
<sequence>MLRPIVSDVRVSPSSLTRKPLSLSLSLISDVCASLSLVHGVSTFSDESQARTEDLSLCVLMILDHVDVLSNGHAMLKFKSLPEEKC</sequence>
<keyword evidence="2" id="KW-1185">Reference proteome</keyword>
<protein>
    <submittedName>
        <fullName evidence="1">Uncharacterized protein</fullName>
    </submittedName>
</protein>
<reference evidence="1 2" key="1">
    <citation type="submission" date="2024-01" db="EMBL/GenBank/DDBJ databases">
        <title>The genomes of 5 underutilized Papilionoideae crops provide insights into root nodulation and disease resistance.</title>
        <authorList>
            <person name="Yuan L."/>
        </authorList>
    </citation>
    <scope>NUCLEOTIDE SEQUENCE [LARGE SCALE GENOMIC DNA]</scope>
    <source>
        <strain evidence="1">LY-2023</strain>
        <tissue evidence="1">Leaf</tissue>
    </source>
</reference>
<name>A0AAN9J8F3_CLITE</name>
<organism evidence="1 2">
    <name type="scientific">Clitoria ternatea</name>
    <name type="common">Butterfly pea</name>
    <dbReference type="NCBI Taxonomy" id="43366"/>
    <lineage>
        <taxon>Eukaryota</taxon>
        <taxon>Viridiplantae</taxon>
        <taxon>Streptophyta</taxon>
        <taxon>Embryophyta</taxon>
        <taxon>Tracheophyta</taxon>
        <taxon>Spermatophyta</taxon>
        <taxon>Magnoliopsida</taxon>
        <taxon>eudicotyledons</taxon>
        <taxon>Gunneridae</taxon>
        <taxon>Pentapetalae</taxon>
        <taxon>rosids</taxon>
        <taxon>fabids</taxon>
        <taxon>Fabales</taxon>
        <taxon>Fabaceae</taxon>
        <taxon>Papilionoideae</taxon>
        <taxon>50 kb inversion clade</taxon>
        <taxon>NPAAA clade</taxon>
        <taxon>indigoferoid/millettioid clade</taxon>
        <taxon>Phaseoleae</taxon>
        <taxon>Clitoria</taxon>
    </lineage>
</organism>
<evidence type="ECO:0000313" key="2">
    <source>
        <dbReference type="Proteomes" id="UP001359559"/>
    </source>
</evidence>
<dbReference type="Proteomes" id="UP001359559">
    <property type="component" value="Unassembled WGS sequence"/>
</dbReference>
<accession>A0AAN9J8F3</accession>
<comment type="caution">
    <text evidence="1">The sequence shown here is derived from an EMBL/GenBank/DDBJ whole genome shotgun (WGS) entry which is preliminary data.</text>
</comment>
<proteinExistence type="predicted"/>
<evidence type="ECO:0000313" key="1">
    <source>
        <dbReference type="EMBL" id="KAK7294265.1"/>
    </source>
</evidence>
<dbReference type="EMBL" id="JAYKXN010000004">
    <property type="protein sequence ID" value="KAK7294265.1"/>
    <property type="molecule type" value="Genomic_DNA"/>
</dbReference>
<gene>
    <name evidence="1" type="ORF">RJT34_17152</name>
</gene>